<evidence type="ECO:0000313" key="3">
    <source>
        <dbReference type="EMBL" id="MFC3230025.1"/>
    </source>
</evidence>
<dbReference type="RefSeq" id="WP_379904797.1">
    <property type="nucleotide sequence ID" value="NZ_JBHRTR010000035.1"/>
</dbReference>
<dbReference type="PANTHER" id="PTHR34215">
    <property type="entry name" value="BLL0784 PROTEIN"/>
    <property type="match status" value="1"/>
</dbReference>
<protein>
    <submittedName>
        <fullName evidence="3">RNA-binding protein</fullName>
    </submittedName>
</protein>
<dbReference type="SUPFAM" id="SSF55315">
    <property type="entry name" value="L30e-like"/>
    <property type="match status" value="1"/>
</dbReference>
<name>A0ABV7L6N5_9PROT</name>
<dbReference type="Proteomes" id="UP001595528">
    <property type="component" value="Unassembled WGS sequence"/>
</dbReference>
<gene>
    <name evidence="3" type="ORF">ACFOGJ_22430</name>
</gene>
<accession>A0ABV7L6N5</accession>
<dbReference type="SUPFAM" id="SSF64376">
    <property type="entry name" value="YlxR-like"/>
    <property type="match status" value="1"/>
</dbReference>
<reference evidence="4" key="1">
    <citation type="journal article" date="2019" name="Int. J. Syst. Evol. Microbiol.">
        <title>The Global Catalogue of Microorganisms (GCM) 10K type strain sequencing project: providing services to taxonomists for standard genome sequencing and annotation.</title>
        <authorList>
            <consortium name="The Broad Institute Genomics Platform"/>
            <consortium name="The Broad Institute Genome Sequencing Center for Infectious Disease"/>
            <person name="Wu L."/>
            <person name="Ma J."/>
        </authorList>
    </citation>
    <scope>NUCLEOTIDE SEQUENCE [LARGE SCALE GENOMIC DNA]</scope>
    <source>
        <strain evidence="4">KCTC 42964</strain>
    </source>
</reference>
<dbReference type="InterPro" id="IPR007393">
    <property type="entry name" value="YlxR_dom"/>
</dbReference>
<organism evidence="3 4">
    <name type="scientific">Marinibaculum pumilum</name>
    <dbReference type="NCBI Taxonomy" id="1766165"/>
    <lineage>
        <taxon>Bacteria</taxon>
        <taxon>Pseudomonadati</taxon>
        <taxon>Pseudomonadota</taxon>
        <taxon>Alphaproteobacteria</taxon>
        <taxon>Rhodospirillales</taxon>
        <taxon>Rhodospirillaceae</taxon>
        <taxon>Marinibaculum</taxon>
    </lineage>
</organism>
<evidence type="ECO:0000313" key="4">
    <source>
        <dbReference type="Proteomes" id="UP001595528"/>
    </source>
</evidence>
<feature type="compositionally biased region" description="Low complexity" evidence="1">
    <location>
        <begin position="227"/>
        <end position="247"/>
    </location>
</feature>
<dbReference type="Gene3D" id="3.30.1330.30">
    <property type="match status" value="1"/>
</dbReference>
<dbReference type="InterPro" id="IPR029064">
    <property type="entry name" value="Ribosomal_eL30-like_sf"/>
</dbReference>
<dbReference type="PANTHER" id="PTHR34215:SF1">
    <property type="entry name" value="YLXR DOMAIN-CONTAINING PROTEIN"/>
    <property type="match status" value="1"/>
</dbReference>
<evidence type="ECO:0000256" key="1">
    <source>
        <dbReference type="SAM" id="MobiDB-lite"/>
    </source>
</evidence>
<proteinExistence type="predicted"/>
<feature type="domain" description="YlxR" evidence="2">
    <location>
        <begin position="12"/>
        <end position="77"/>
    </location>
</feature>
<evidence type="ECO:0000259" key="2">
    <source>
        <dbReference type="Pfam" id="PF04296"/>
    </source>
</evidence>
<dbReference type="InterPro" id="IPR037465">
    <property type="entry name" value="YlxR"/>
</dbReference>
<dbReference type="NCBIfam" id="NF006622">
    <property type="entry name" value="PRK09190.1"/>
    <property type="match status" value="1"/>
</dbReference>
<dbReference type="InterPro" id="IPR035931">
    <property type="entry name" value="YlxR-like_sf"/>
</dbReference>
<dbReference type="Pfam" id="PF04296">
    <property type="entry name" value="YlxR"/>
    <property type="match status" value="1"/>
</dbReference>
<dbReference type="CDD" id="cd00279">
    <property type="entry name" value="YlxR"/>
    <property type="match status" value="1"/>
</dbReference>
<keyword evidence="4" id="KW-1185">Reference proteome</keyword>
<feature type="region of interest" description="Disordered" evidence="1">
    <location>
        <begin position="200"/>
        <end position="247"/>
    </location>
</feature>
<sequence length="247" mass="25795">MPRPREVEMPERRCIVSGERSDPAGLLRFVAGPDGTVVPDLDGDLPGRGLWVSARRSAVAEAVRRNAFSRAARQRLHADPELPSLVAELLRRRSLARLGLAQRGGTVVTGADKVRDWVTRGRAGLLLQACDGAADGRRRLAHLAQALPLVALYAGPELSLALGRENVVHAAIAAGGAADRILQDARRLLSYEERGEDGATLLSGTGAGIRLPDAGGGTDAGRDGDSSPDGGRATEDAAAGAAPSTRR</sequence>
<dbReference type="EMBL" id="JBHRTR010000035">
    <property type="protein sequence ID" value="MFC3230025.1"/>
    <property type="molecule type" value="Genomic_DNA"/>
</dbReference>
<comment type="caution">
    <text evidence="3">The sequence shown here is derived from an EMBL/GenBank/DDBJ whole genome shotgun (WGS) entry which is preliminary data.</text>
</comment>